<dbReference type="VEuPathDB" id="FungiDB:JI435_107040"/>
<feature type="region of interest" description="Disordered" evidence="1">
    <location>
        <begin position="88"/>
        <end position="127"/>
    </location>
</feature>
<sequence>MRAVGPFVATRTSSIMALEPDAVLSETDFRTYNLIKVRREANKESTGNKASDFIGYRAAVAVEMEETLQFPELDGYLERLEAASVLGDTNDVREPGGAAHEGSKRAKTGKKSVGTKDEEAVSSTEDEFAHDFQEAHVRGAPAINLSDEDAEEPVLEQRKLQSGTKLGEVKRKRKESVTESDQETEDDNSVVDSKCVGKQAMKAPEEAGVQRGRKRGGRGGRPEA</sequence>
<proteinExistence type="predicted"/>
<dbReference type="KEGG" id="pno:SNOG_10704"/>
<evidence type="ECO:0000313" key="3">
    <source>
        <dbReference type="Proteomes" id="UP000001055"/>
    </source>
</evidence>
<reference evidence="3" key="1">
    <citation type="journal article" date="2007" name="Plant Cell">
        <title>Dothideomycete-plant interactions illuminated by genome sequencing and EST analysis of the wheat pathogen Stagonospora nodorum.</title>
        <authorList>
            <person name="Hane J.K."/>
            <person name="Lowe R.G."/>
            <person name="Solomon P.S."/>
            <person name="Tan K.C."/>
            <person name="Schoch C.L."/>
            <person name="Spatafora J.W."/>
            <person name="Crous P.W."/>
            <person name="Kodira C."/>
            <person name="Birren B.W."/>
            <person name="Galagan J.E."/>
            <person name="Torriani S.F."/>
            <person name="McDonald B.A."/>
            <person name="Oliver R.P."/>
        </authorList>
    </citation>
    <scope>NUCLEOTIDE SEQUENCE [LARGE SCALE GENOMIC DNA]</scope>
    <source>
        <strain evidence="3">SN15 / ATCC MYA-4574 / FGSC 10173</strain>
    </source>
</reference>
<dbReference type="AlphaFoldDB" id="Q0UC10"/>
<dbReference type="InParanoid" id="Q0UC10"/>
<evidence type="ECO:0000313" key="2">
    <source>
        <dbReference type="EMBL" id="EAT82098.2"/>
    </source>
</evidence>
<dbReference type="EMBL" id="CH445341">
    <property type="protein sequence ID" value="EAT82098.2"/>
    <property type="molecule type" value="Genomic_DNA"/>
</dbReference>
<dbReference type="GeneID" id="5977872"/>
<name>Q0UC10_PHANO</name>
<feature type="compositionally biased region" description="Acidic residues" evidence="1">
    <location>
        <begin position="178"/>
        <end position="189"/>
    </location>
</feature>
<protein>
    <submittedName>
        <fullName evidence="2">Uncharacterized protein</fullName>
    </submittedName>
</protein>
<gene>
    <name evidence="2" type="ORF">SNOG_10704</name>
</gene>
<accession>Q0UC10</accession>
<dbReference type="Proteomes" id="UP000001055">
    <property type="component" value="Unassembled WGS sequence"/>
</dbReference>
<feature type="region of interest" description="Disordered" evidence="1">
    <location>
        <begin position="139"/>
        <end position="224"/>
    </location>
</feature>
<organism evidence="2 3">
    <name type="scientific">Phaeosphaeria nodorum (strain SN15 / ATCC MYA-4574 / FGSC 10173)</name>
    <name type="common">Glume blotch fungus</name>
    <name type="synonym">Parastagonospora nodorum</name>
    <dbReference type="NCBI Taxonomy" id="321614"/>
    <lineage>
        <taxon>Eukaryota</taxon>
        <taxon>Fungi</taxon>
        <taxon>Dikarya</taxon>
        <taxon>Ascomycota</taxon>
        <taxon>Pezizomycotina</taxon>
        <taxon>Dothideomycetes</taxon>
        <taxon>Pleosporomycetidae</taxon>
        <taxon>Pleosporales</taxon>
        <taxon>Pleosporineae</taxon>
        <taxon>Phaeosphaeriaceae</taxon>
        <taxon>Parastagonospora</taxon>
    </lineage>
</organism>
<dbReference type="RefSeq" id="XP_001800965.1">
    <property type="nucleotide sequence ID" value="XM_001800913.1"/>
</dbReference>
<evidence type="ECO:0000256" key="1">
    <source>
        <dbReference type="SAM" id="MobiDB-lite"/>
    </source>
</evidence>